<sequence length="172" mass="18699">MARHRRRLPHSRGKCAEAEALLLREETRPFVKAVVVLSAVEGRWGGRRAPACKPQTGWLRRGCTQAQSCLCQAFSSRQGPSQEGQEDGEGDSPGTPFRQPVTFRGTRGTVCIALITGHCLVLSNGSKKSGGERKKPGWRRAHLKSSISLPAPNLNHTGGCRLAEAAVRWHGI</sequence>
<organism evidence="2 3">
    <name type="scientific">Oryzias melastigma</name>
    <name type="common">Marine medaka</name>
    <dbReference type="NCBI Taxonomy" id="30732"/>
    <lineage>
        <taxon>Eukaryota</taxon>
        <taxon>Metazoa</taxon>
        <taxon>Chordata</taxon>
        <taxon>Craniata</taxon>
        <taxon>Vertebrata</taxon>
        <taxon>Euteleostomi</taxon>
        <taxon>Actinopterygii</taxon>
        <taxon>Neopterygii</taxon>
        <taxon>Teleostei</taxon>
        <taxon>Neoteleostei</taxon>
        <taxon>Acanthomorphata</taxon>
        <taxon>Ovalentaria</taxon>
        <taxon>Atherinomorphae</taxon>
        <taxon>Beloniformes</taxon>
        <taxon>Adrianichthyidae</taxon>
        <taxon>Oryziinae</taxon>
        <taxon>Oryzias</taxon>
    </lineage>
</organism>
<proteinExistence type="predicted"/>
<gene>
    <name evidence="2" type="ORF">FQA47_020184</name>
</gene>
<dbReference type="EMBL" id="WKFB01000830">
    <property type="protein sequence ID" value="KAF6717563.1"/>
    <property type="molecule type" value="Genomic_DNA"/>
</dbReference>
<evidence type="ECO:0000256" key="1">
    <source>
        <dbReference type="SAM" id="MobiDB-lite"/>
    </source>
</evidence>
<dbReference type="AlphaFoldDB" id="A0A834BY72"/>
<name>A0A834BY72_ORYME</name>
<dbReference type="Proteomes" id="UP000646548">
    <property type="component" value="Unassembled WGS sequence"/>
</dbReference>
<protein>
    <submittedName>
        <fullName evidence="2">Uncharacterized protein</fullName>
    </submittedName>
</protein>
<evidence type="ECO:0000313" key="2">
    <source>
        <dbReference type="EMBL" id="KAF6717563.1"/>
    </source>
</evidence>
<comment type="caution">
    <text evidence="2">The sequence shown here is derived from an EMBL/GenBank/DDBJ whole genome shotgun (WGS) entry which is preliminary data.</text>
</comment>
<evidence type="ECO:0000313" key="3">
    <source>
        <dbReference type="Proteomes" id="UP000646548"/>
    </source>
</evidence>
<accession>A0A834BY72</accession>
<feature type="region of interest" description="Disordered" evidence="1">
    <location>
        <begin position="78"/>
        <end position="102"/>
    </location>
</feature>
<reference evidence="2" key="1">
    <citation type="journal article" name="BMC Genomics">
        <title>Long-read sequencing and de novo genome assembly of marine medaka (Oryzias melastigma).</title>
        <authorList>
            <person name="Liang P."/>
            <person name="Saqib H.S.A."/>
            <person name="Ni X."/>
            <person name="Shen Y."/>
        </authorList>
    </citation>
    <scope>NUCLEOTIDE SEQUENCE</scope>
    <source>
        <strain evidence="2">Bigg-433</strain>
    </source>
</reference>